<evidence type="ECO:0000256" key="1">
    <source>
        <dbReference type="SAM" id="MobiDB-lite"/>
    </source>
</evidence>
<dbReference type="EMBL" id="JBAHYK010005057">
    <property type="protein sequence ID" value="KAL0562601.1"/>
    <property type="molecule type" value="Genomic_DNA"/>
</dbReference>
<proteinExistence type="predicted"/>
<dbReference type="Proteomes" id="UP001465976">
    <property type="component" value="Unassembled WGS sequence"/>
</dbReference>
<name>A0ABR3EI88_9AGAR</name>
<protein>
    <submittedName>
        <fullName evidence="2">Uncharacterized protein</fullName>
    </submittedName>
</protein>
<accession>A0ABR3EI88</accession>
<evidence type="ECO:0000313" key="3">
    <source>
        <dbReference type="Proteomes" id="UP001465976"/>
    </source>
</evidence>
<sequence length="91" mass="10572">KTRAEKALERHNKLVSLETFLDIIRPQWFQSSELDSVTKDYDVSAGHLDDKATDEEPEEREKIAPEGAPRPWISHFWLELLPSQKLRCNSP</sequence>
<feature type="region of interest" description="Disordered" evidence="1">
    <location>
        <begin position="45"/>
        <end position="67"/>
    </location>
</feature>
<reference evidence="2 3" key="1">
    <citation type="submission" date="2024-02" db="EMBL/GenBank/DDBJ databases">
        <title>A draft genome for the cacao thread blight pathogen Marasmius crinis-equi.</title>
        <authorList>
            <person name="Cohen S.P."/>
            <person name="Baruah I.K."/>
            <person name="Amoako-Attah I."/>
            <person name="Bukari Y."/>
            <person name="Meinhardt L.W."/>
            <person name="Bailey B.A."/>
        </authorList>
    </citation>
    <scope>NUCLEOTIDE SEQUENCE [LARGE SCALE GENOMIC DNA]</scope>
    <source>
        <strain evidence="2 3">GH-76</strain>
    </source>
</reference>
<gene>
    <name evidence="2" type="ORF">V5O48_019484</name>
</gene>
<feature type="non-terminal residue" evidence="2">
    <location>
        <position position="1"/>
    </location>
</feature>
<evidence type="ECO:0000313" key="2">
    <source>
        <dbReference type="EMBL" id="KAL0562601.1"/>
    </source>
</evidence>
<keyword evidence="3" id="KW-1185">Reference proteome</keyword>
<comment type="caution">
    <text evidence="2">The sequence shown here is derived from an EMBL/GenBank/DDBJ whole genome shotgun (WGS) entry which is preliminary data.</text>
</comment>
<organism evidence="2 3">
    <name type="scientific">Marasmius crinis-equi</name>
    <dbReference type="NCBI Taxonomy" id="585013"/>
    <lineage>
        <taxon>Eukaryota</taxon>
        <taxon>Fungi</taxon>
        <taxon>Dikarya</taxon>
        <taxon>Basidiomycota</taxon>
        <taxon>Agaricomycotina</taxon>
        <taxon>Agaricomycetes</taxon>
        <taxon>Agaricomycetidae</taxon>
        <taxon>Agaricales</taxon>
        <taxon>Marasmiineae</taxon>
        <taxon>Marasmiaceae</taxon>
        <taxon>Marasmius</taxon>
    </lineage>
</organism>